<gene>
    <name evidence="1" type="ORF">AVDCRST_MAG96-3887</name>
</gene>
<evidence type="ECO:0000313" key="1">
    <source>
        <dbReference type="EMBL" id="CAA9535701.1"/>
    </source>
</evidence>
<sequence>MAKKYLDVPAKVLSSAIYKLYNKQMQNLPLFAQKGYGERNKNFKLFTSSDGHLKSFSFL</sequence>
<dbReference type="EMBL" id="CADCVN010001520">
    <property type="protein sequence ID" value="CAA9535701.1"/>
    <property type="molecule type" value="Genomic_DNA"/>
</dbReference>
<reference evidence="1" key="1">
    <citation type="submission" date="2020-02" db="EMBL/GenBank/DDBJ databases">
        <authorList>
            <person name="Meier V. D."/>
        </authorList>
    </citation>
    <scope>NUCLEOTIDE SEQUENCE</scope>
    <source>
        <strain evidence="1">AVDCRST_MAG96</strain>
    </source>
</reference>
<organism evidence="1">
    <name type="scientific">uncultured Segetibacter sp</name>
    <dbReference type="NCBI Taxonomy" id="481133"/>
    <lineage>
        <taxon>Bacteria</taxon>
        <taxon>Pseudomonadati</taxon>
        <taxon>Bacteroidota</taxon>
        <taxon>Chitinophagia</taxon>
        <taxon>Chitinophagales</taxon>
        <taxon>Chitinophagaceae</taxon>
        <taxon>Segetibacter</taxon>
        <taxon>environmental samples</taxon>
    </lineage>
</organism>
<accession>A0A6J4TZ52</accession>
<dbReference type="AlphaFoldDB" id="A0A6J4TZ52"/>
<name>A0A6J4TZ52_9BACT</name>
<proteinExistence type="predicted"/>
<protein>
    <submittedName>
        <fullName evidence="1">Uncharacterized protein</fullName>
    </submittedName>
</protein>